<evidence type="ECO:0000256" key="1">
    <source>
        <dbReference type="SAM" id="MobiDB-lite"/>
    </source>
</evidence>
<proteinExistence type="predicted"/>
<evidence type="ECO:0000313" key="5">
    <source>
        <dbReference type="Proteomes" id="UP000007800"/>
    </source>
</evidence>
<feature type="transmembrane region" description="Helical" evidence="2">
    <location>
        <begin position="168"/>
        <end position="188"/>
    </location>
</feature>
<name>C5L9X2_PERM5</name>
<reference evidence="4 5" key="1">
    <citation type="submission" date="2008-07" db="EMBL/GenBank/DDBJ databases">
        <authorList>
            <person name="El-Sayed N."/>
            <person name="Caler E."/>
            <person name="Inman J."/>
            <person name="Amedeo P."/>
            <person name="Hass B."/>
            <person name="Wortman J."/>
        </authorList>
    </citation>
    <scope>NUCLEOTIDE SEQUENCE [LARGE SCALE GENOMIC DNA]</scope>
    <source>
        <strain evidence="5">ATCC 50983 / TXsc</strain>
    </source>
</reference>
<evidence type="ECO:0000256" key="2">
    <source>
        <dbReference type="SAM" id="Phobius"/>
    </source>
</evidence>
<dbReference type="AlphaFoldDB" id="C5L9X2"/>
<dbReference type="RefSeq" id="XP_002774412.1">
    <property type="nucleotide sequence ID" value="XM_002774366.1"/>
</dbReference>
<keyword evidence="2" id="KW-0812">Transmembrane</keyword>
<evidence type="ECO:0000256" key="3">
    <source>
        <dbReference type="SAM" id="SignalP"/>
    </source>
</evidence>
<keyword evidence="5" id="KW-1185">Reference proteome</keyword>
<keyword evidence="2" id="KW-0472">Membrane</keyword>
<feature type="chain" id="PRO_5002953036" evidence="3">
    <location>
        <begin position="23"/>
        <end position="419"/>
    </location>
</feature>
<gene>
    <name evidence="4" type="ORF">Pmar_PMAR005991</name>
</gene>
<feature type="transmembrane region" description="Helical" evidence="2">
    <location>
        <begin position="350"/>
        <end position="371"/>
    </location>
</feature>
<protein>
    <submittedName>
        <fullName evidence="4">Uncharacterized protein</fullName>
    </submittedName>
</protein>
<sequence>MKTSRDWLLALFVLSFMLYANADEIFSKFRFYHLAKAWKPQLVAEAAASMLIGFAATTFDDVRLVALIPCLLTYALRQKVTGNTFTTMLGMLTGEFRHSQATLIMIMQLVGSVFGGAMHYLFMYSTHATAPMLLNIIVSRLTVQWAGLRSGMLTSSEAAPGGMVFSDALWASGLLLLSVALAAAYLLSSRNVGLGMLLSSFAVGSISLATPTKGALAAAVLYEALPSRVAVTVADLSAGHLPCAFPIAFASTLIGGAVAGLLSKTTGVPAVAVIPTADGVTLEAITSALIAFAIAGRVPHKSIIVGGLIYFGCIQDSRVIPTVSELVGSSVQGLLSDNHQAYANLLGSRLFWQFLGGFIGAGMHSFLLGHIQTDAERLADKEKDRLRQEKHDKERAEAEAAKKRVKDYKKGAIDDKKKQ</sequence>
<dbReference type="Proteomes" id="UP000007800">
    <property type="component" value="Unassembled WGS sequence"/>
</dbReference>
<feature type="transmembrane region" description="Helical" evidence="2">
    <location>
        <begin position="243"/>
        <end position="262"/>
    </location>
</feature>
<feature type="transmembrane region" description="Helical" evidence="2">
    <location>
        <begin position="194"/>
        <end position="222"/>
    </location>
</feature>
<feature type="signal peptide" evidence="3">
    <location>
        <begin position="1"/>
        <end position="22"/>
    </location>
</feature>
<feature type="transmembrane region" description="Helical" evidence="2">
    <location>
        <begin position="46"/>
        <end position="72"/>
    </location>
</feature>
<dbReference type="GeneID" id="9065190"/>
<dbReference type="EMBL" id="GG680729">
    <property type="protein sequence ID" value="EER06228.1"/>
    <property type="molecule type" value="Genomic_DNA"/>
</dbReference>
<organism evidence="5">
    <name type="scientific">Perkinsus marinus (strain ATCC 50983 / TXsc)</name>
    <dbReference type="NCBI Taxonomy" id="423536"/>
    <lineage>
        <taxon>Eukaryota</taxon>
        <taxon>Sar</taxon>
        <taxon>Alveolata</taxon>
        <taxon>Perkinsozoa</taxon>
        <taxon>Perkinsea</taxon>
        <taxon>Perkinsida</taxon>
        <taxon>Perkinsidae</taxon>
        <taxon>Perkinsus</taxon>
    </lineage>
</organism>
<accession>C5L9X2</accession>
<evidence type="ECO:0000313" key="4">
    <source>
        <dbReference type="EMBL" id="EER06228.1"/>
    </source>
</evidence>
<dbReference type="InParanoid" id="C5L9X2"/>
<feature type="region of interest" description="Disordered" evidence="1">
    <location>
        <begin position="380"/>
        <end position="419"/>
    </location>
</feature>
<keyword evidence="3" id="KW-0732">Signal</keyword>
<keyword evidence="2" id="KW-1133">Transmembrane helix</keyword>
<feature type="transmembrane region" description="Helical" evidence="2">
    <location>
        <begin position="101"/>
        <end position="122"/>
    </location>
</feature>